<name>A0A3P7F5Q9_SCHSO</name>
<dbReference type="Proteomes" id="UP000275846">
    <property type="component" value="Unassembled WGS sequence"/>
</dbReference>
<organism evidence="1 2">
    <name type="scientific">Schistocephalus solidus</name>
    <name type="common">Tapeworm</name>
    <dbReference type="NCBI Taxonomy" id="70667"/>
    <lineage>
        <taxon>Eukaryota</taxon>
        <taxon>Metazoa</taxon>
        <taxon>Spiralia</taxon>
        <taxon>Lophotrochozoa</taxon>
        <taxon>Platyhelminthes</taxon>
        <taxon>Cestoda</taxon>
        <taxon>Eucestoda</taxon>
        <taxon>Diphyllobothriidea</taxon>
        <taxon>Diphyllobothriidae</taxon>
        <taxon>Schistocephalus</taxon>
    </lineage>
</organism>
<evidence type="ECO:0000313" key="1">
    <source>
        <dbReference type="EMBL" id="VDM05085.1"/>
    </source>
</evidence>
<keyword evidence="2" id="KW-1185">Reference proteome</keyword>
<accession>A0A3P7F5Q9</accession>
<gene>
    <name evidence="1" type="ORF">SSLN_LOCUS18699</name>
</gene>
<reference evidence="1 2" key="1">
    <citation type="submission" date="2018-11" db="EMBL/GenBank/DDBJ databases">
        <authorList>
            <consortium name="Pathogen Informatics"/>
        </authorList>
    </citation>
    <scope>NUCLEOTIDE SEQUENCE [LARGE SCALE GENOMIC DNA]</scope>
    <source>
        <strain evidence="1 2">NST_G2</strain>
    </source>
</reference>
<evidence type="ECO:0000313" key="2">
    <source>
        <dbReference type="Proteomes" id="UP000275846"/>
    </source>
</evidence>
<dbReference type="AlphaFoldDB" id="A0A3P7F5Q9"/>
<dbReference type="OrthoDB" id="10479652at2759"/>
<protein>
    <submittedName>
        <fullName evidence="1">Uncharacterized protein</fullName>
    </submittedName>
</protein>
<dbReference type="EMBL" id="UYSU01045022">
    <property type="protein sequence ID" value="VDM05085.1"/>
    <property type="molecule type" value="Genomic_DNA"/>
</dbReference>
<proteinExistence type="predicted"/>
<sequence>MPFRQGFIALCEESLKSFDHQGSFVSDITLSGIVHPSILTHLAVVVTDTWYVLVANRHFDGLSENSSISLHGIDGTHHSSYAMPKGAQVTAMCPSESKFGKVNETEVLTVVGSSDGVIRFLLFDLRTPSKLVRWFSV</sequence>